<gene>
    <name evidence="1" type="ORF">UFOVP1360_53</name>
</gene>
<dbReference type="EMBL" id="LR797310">
    <property type="protein sequence ID" value="CAB4202084.1"/>
    <property type="molecule type" value="Genomic_DNA"/>
</dbReference>
<feature type="non-terminal residue" evidence="1">
    <location>
        <position position="46"/>
    </location>
</feature>
<organism evidence="1">
    <name type="scientific">uncultured Caudovirales phage</name>
    <dbReference type="NCBI Taxonomy" id="2100421"/>
    <lineage>
        <taxon>Viruses</taxon>
        <taxon>Duplodnaviria</taxon>
        <taxon>Heunggongvirae</taxon>
        <taxon>Uroviricota</taxon>
        <taxon>Caudoviricetes</taxon>
        <taxon>Peduoviridae</taxon>
        <taxon>Maltschvirus</taxon>
        <taxon>Maltschvirus maltsch</taxon>
    </lineage>
</organism>
<reference evidence="1" key="1">
    <citation type="submission" date="2020-05" db="EMBL/GenBank/DDBJ databases">
        <authorList>
            <person name="Chiriac C."/>
            <person name="Salcher M."/>
            <person name="Ghai R."/>
            <person name="Kavagutti S V."/>
        </authorList>
    </citation>
    <scope>NUCLEOTIDE SEQUENCE</scope>
</reference>
<protein>
    <submittedName>
        <fullName evidence="1">Uncharacterized protein</fullName>
    </submittedName>
</protein>
<proteinExistence type="predicted"/>
<name>A0A6J5S1U6_9CAUD</name>
<evidence type="ECO:0000313" key="1">
    <source>
        <dbReference type="EMBL" id="CAB4202084.1"/>
    </source>
</evidence>
<sequence>MSVTIRQNFDSGGVAGKVRQAAEKAMLDAGEFLLETANRTVPIEEG</sequence>
<accession>A0A6J5S1U6</accession>